<evidence type="ECO:0000313" key="1">
    <source>
        <dbReference type="EMBL" id="KAH1040134.1"/>
    </source>
</evidence>
<keyword evidence="2" id="KW-1185">Reference proteome</keyword>
<evidence type="ECO:0000313" key="2">
    <source>
        <dbReference type="Proteomes" id="UP000828251"/>
    </source>
</evidence>
<name>A0A9D3UGQ2_9ROSI</name>
<organism evidence="1 2">
    <name type="scientific">Gossypium stocksii</name>
    <dbReference type="NCBI Taxonomy" id="47602"/>
    <lineage>
        <taxon>Eukaryota</taxon>
        <taxon>Viridiplantae</taxon>
        <taxon>Streptophyta</taxon>
        <taxon>Embryophyta</taxon>
        <taxon>Tracheophyta</taxon>
        <taxon>Spermatophyta</taxon>
        <taxon>Magnoliopsida</taxon>
        <taxon>eudicotyledons</taxon>
        <taxon>Gunneridae</taxon>
        <taxon>Pentapetalae</taxon>
        <taxon>rosids</taxon>
        <taxon>malvids</taxon>
        <taxon>Malvales</taxon>
        <taxon>Malvaceae</taxon>
        <taxon>Malvoideae</taxon>
        <taxon>Gossypium</taxon>
    </lineage>
</organism>
<protein>
    <submittedName>
        <fullName evidence="1">Uncharacterized protein</fullName>
    </submittedName>
</protein>
<comment type="caution">
    <text evidence="1">The sequence shown here is derived from an EMBL/GenBank/DDBJ whole genome shotgun (WGS) entry which is preliminary data.</text>
</comment>
<dbReference type="AlphaFoldDB" id="A0A9D3UGQ2"/>
<reference evidence="1 2" key="1">
    <citation type="journal article" date="2021" name="Plant Biotechnol. J.">
        <title>Multi-omics assisted identification of the key and species-specific regulatory components of drought-tolerant mechanisms in Gossypium stocksii.</title>
        <authorList>
            <person name="Yu D."/>
            <person name="Ke L."/>
            <person name="Zhang D."/>
            <person name="Wu Y."/>
            <person name="Sun Y."/>
            <person name="Mei J."/>
            <person name="Sun J."/>
            <person name="Sun Y."/>
        </authorList>
    </citation>
    <scope>NUCLEOTIDE SEQUENCE [LARGE SCALE GENOMIC DNA]</scope>
    <source>
        <strain evidence="2">cv. E1</strain>
        <tissue evidence="1">Leaf</tissue>
    </source>
</reference>
<proteinExistence type="predicted"/>
<sequence>MSHITGTHVSRITGSSIELYIGKLIRAINQEAHASQLSRSSKEPLIGKLARTKYQNAYKSYGVQYPSYKKLGI</sequence>
<dbReference type="EMBL" id="JAIQCV010000012">
    <property type="protein sequence ID" value="KAH1040134.1"/>
    <property type="molecule type" value="Genomic_DNA"/>
</dbReference>
<accession>A0A9D3UGQ2</accession>
<dbReference type="Proteomes" id="UP000828251">
    <property type="component" value="Unassembled WGS sequence"/>
</dbReference>
<gene>
    <name evidence="1" type="ORF">J1N35_041877</name>
</gene>